<comment type="caution">
    <text evidence="1">The sequence shown here is derived from an EMBL/GenBank/DDBJ whole genome shotgun (WGS) entry which is preliminary data.</text>
</comment>
<keyword evidence="2" id="KW-1185">Reference proteome</keyword>
<accession>A0AA88WG05</accession>
<dbReference type="AlphaFoldDB" id="A0AA88WG05"/>
<gene>
    <name evidence="1" type="ORF">RJ639_042655</name>
</gene>
<name>A0AA88WG05_9ASTE</name>
<dbReference type="EMBL" id="JAVXUP010000504">
    <property type="protein sequence ID" value="KAK3026358.1"/>
    <property type="molecule type" value="Genomic_DNA"/>
</dbReference>
<protein>
    <submittedName>
        <fullName evidence="1">Uncharacterized protein</fullName>
    </submittedName>
</protein>
<proteinExistence type="predicted"/>
<reference evidence="1" key="1">
    <citation type="submission" date="2022-12" db="EMBL/GenBank/DDBJ databases">
        <title>Draft genome assemblies for two species of Escallonia (Escalloniales).</title>
        <authorList>
            <person name="Chanderbali A."/>
            <person name="Dervinis C."/>
            <person name="Anghel I."/>
            <person name="Soltis D."/>
            <person name="Soltis P."/>
            <person name="Zapata F."/>
        </authorList>
    </citation>
    <scope>NUCLEOTIDE SEQUENCE</scope>
    <source>
        <strain evidence="1">UCBG64.0493</strain>
        <tissue evidence="1">Leaf</tissue>
    </source>
</reference>
<evidence type="ECO:0000313" key="1">
    <source>
        <dbReference type="EMBL" id="KAK3026358.1"/>
    </source>
</evidence>
<evidence type="ECO:0000313" key="2">
    <source>
        <dbReference type="Proteomes" id="UP001188597"/>
    </source>
</evidence>
<sequence>MWMSVRLGVDVAAVDGGSGQGEWRRQLTWTEKCVDIDLVSEMLKDNLKLIWESFLCYGEQVE</sequence>
<organism evidence="1 2">
    <name type="scientific">Escallonia herrerae</name>
    <dbReference type="NCBI Taxonomy" id="1293975"/>
    <lineage>
        <taxon>Eukaryota</taxon>
        <taxon>Viridiplantae</taxon>
        <taxon>Streptophyta</taxon>
        <taxon>Embryophyta</taxon>
        <taxon>Tracheophyta</taxon>
        <taxon>Spermatophyta</taxon>
        <taxon>Magnoliopsida</taxon>
        <taxon>eudicotyledons</taxon>
        <taxon>Gunneridae</taxon>
        <taxon>Pentapetalae</taxon>
        <taxon>asterids</taxon>
        <taxon>campanulids</taxon>
        <taxon>Escalloniales</taxon>
        <taxon>Escalloniaceae</taxon>
        <taxon>Escallonia</taxon>
    </lineage>
</organism>
<dbReference type="Proteomes" id="UP001188597">
    <property type="component" value="Unassembled WGS sequence"/>
</dbReference>